<evidence type="ECO:0000313" key="3">
    <source>
        <dbReference type="Proteomes" id="UP000663842"/>
    </source>
</evidence>
<evidence type="ECO:0000313" key="1">
    <source>
        <dbReference type="EMBL" id="CAF4232638.1"/>
    </source>
</evidence>
<gene>
    <name evidence="2" type="ORF">GIL414_LOCUS39430</name>
    <name evidence="1" type="ORF">UXM345_LOCUS29734</name>
</gene>
<organism evidence="1 3">
    <name type="scientific">Rotaria magnacalcarata</name>
    <dbReference type="NCBI Taxonomy" id="392030"/>
    <lineage>
        <taxon>Eukaryota</taxon>
        <taxon>Metazoa</taxon>
        <taxon>Spiralia</taxon>
        <taxon>Gnathifera</taxon>
        <taxon>Rotifera</taxon>
        <taxon>Eurotatoria</taxon>
        <taxon>Bdelloidea</taxon>
        <taxon>Philodinida</taxon>
        <taxon>Philodinidae</taxon>
        <taxon>Rotaria</taxon>
    </lineage>
</organism>
<dbReference type="EMBL" id="CAJOBF010007434">
    <property type="protein sequence ID" value="CAF4232638.1"/>
    <property type="molecule type" value="Genomic_DNA"/>
</dbReference>
<dbReference type="AlphaFoldDB" id="A0A820DI94"/>
<dbReference type="EMBL" id="CAJOBJ010106723">
    <property type="protein sequence ID" value="CAF4612794.1"/>
    <property type="molecule type" value="Genomic_DNA"/>
</dbReference>
<accession>A0A820DI94</accession>
<comment type="caution">
    <text evidence="1">The sequence shown here is derived from an EMBL/GenBank/DDBJ whole genome shotgun (WGS) entry which is preliminary data.</text>
</comment>
<feature type="non-terminal residue" evidence="1">
    <location>
        <position position="1"/>
    </location>
</feature>
<dbReference type="Proteomes" id="UP000681720">
    <property type="component" value="Unassembled WGS sequence"/>
</dbReference>
<dbReference type="Proteomes" id="UP000663842">
    <property type="component" value="Unassembled WGS sequence"/>
</dbReference>
<protein>
    <submittedName>
        <fullName evidence="1">Uncharacterized protein</fullName>
    </submittedName>
</protein>
<evidence type="ECO:0000313" key="2">
    <source>
        <dbReference type="EMBL" id="CAF4612794.1"/>
    </source>
</evidence>
<name>A0A820DI94_9BILA</name>
<proteinExistence type="predicted"/>
<reference evidence="1" key="1">
    <citation type="submission" date="2021-02" db="EMBL/GenBank/DDBJ databases">
        <authorList>
            <person name="Nowell W R."/>
        </authorList>
    </citation>
    <scope>NUCLEOTIDE SEQUENCE</scope>
</reference>
<sequence length="58" mass="6954">HLALYCKRMLSNTRDDLTFLLQVFETYADLEQFKDWFRSFYKASLSNDVMNGIRKILS</sequence>